<dbReference type="InterPro" id="IPR014729">
    <property type="entry name" value="Rossmann-like_a/b/a_fold"/>
</dbReference>
<organism evidence="9 10">
    <name type="scientific">Kribbella orskensis</name>
    <dbReference type="NCBI Taxonomy" id="2512216"/>
    <lineage>
        <taxon>Bacteria</taxon>
        <taxon>Bacillati</taxon>
        <taxon>Actinomycetota</taxon>
        <taxon>Actinomycetes</taxon>
        <taxon>Propionibacteriales</taxon>
        <taxon>Kribbellaceae</taxon>
        <taxon>Kribbella</taxon>
    </lineage>
</organism>
<dbReference type="RefSeq" id="WP_132192893.1">
    <property type="nucleotide sequence ID" value="NZ_SLWM01000016.1"/>
</dbReference>
<comment type="similarity">
    <text evidence="7">Belongs to the class-I aminoacyl-tRNA synthetase family.</text>
</comment>
<evidence type="ECO:0000256" key="6">
    <source>
        <dbReference type="ARBA" id="ARBA00047364"/>
    </source>
</evidence>
<accession>A0ABY2BFD4</accession>
<keyword evidence="2 7" id="KW-0547">Nucleotide-binding</keyword>
<dbReference type="SUPFAM" id="SSF52374">
    <property type="entry name" value="Nucleotidylyl transferase"/>
    <property type="match status" value="1"/>
</dbReference>
<reference evidence="9 10" key="1">
    <citation type="journal article" date="2015" name="Stand. Genomic Sci.">
        <title>Genomic Encyclopedia of Bacterial and Archaeal Type Strains, Phase III: the genomes of soil and plant-associated and newly described type strains.</title>
        <authorList>
            <person name="Whitman W.B."/>
            <person name="Woyke T."/>
            <person name="Klenk H.P."/>
            <person name="Zhou Y."/>
            <person name="Lilburn T.G."/>
            <person name="Beck B.J."/>
            <person name="De Vos P."/>
            <person name="Vandamme P."/>
            <person name="Eisen J.A."/>
            <person name="Garrity G."/>
            <person name="Hugenholtz P."/>
            <person name="Kyrpides N.C."/>
        </authorList>
    </citation>
    <scope>NUCLEOTIDE SEQUENCE [LARGE SCALE GENOMIC DNA]</scope>
    <source>
        <strain evidence="9 10">VKM Ac-2538</strain>
    </source>
</reference>
<evidence type="ECO:0000256" key="2">
    <source>
        <dbReference type="ARBA" id="ARBA00022741"/>
    </source>
</evidence>
<evidence type="ECO:0000313" key="10">
    <source>
        <dbReference type="Proteomes" id="UP000295818"/>
    </source>
</evidence>
<protein>
    <submittedName>
        <fullName evidence="9">Methionyl-tRNA synthetase</fullName>
    </submittedName>
</protein>
<sequence length="461" mass="49594">MTTTTATGVTVVIVPPATANGPMHVGHLSGPYLAADIAARAARARGERVITTAGFDVHQNWVLTRAEKEGVDVEKLAASFREEIVAALDAARIQYDVFLDPQSPEYQRGVTTLAADLTTAGRFPMRKLTLLACSDCDRTLHQSYVVGKCAWCGSGAAGGGCEGCGGYTSAENLIDPRCNRCGGEPRPFTATVPVLPMEDYREELIEVWLRAELSDRARQIVTHYLENRLPDVPIAYPTNWGLAGTGPHSGLRLEVYAEVGLSNLYGVAESLKPGSLGLENTTAAWSEVAGLWHFNGIDNGFYFALFWPAVYLAAGVPPEAIGGAQVNEFYTLDGEKFSTSRNHAIWANDFLGQEDVDIVRLYLAWDRPDRFASDFTLSSYREFEAYVRPLLDGARGNNVGEAAAAHDGTMPPLMAEADVTRGVAALKPRGFDPALAVRAVLTGLAASAPGAEMLLQILTGR</sequence>
<keyword evidence="1 7" id="KW-0436">Ligase</keyword>
<proteinExistence type="inferred from homology"/>
<dbReference type="Gene3D" id="2.20.28.20">
    <property type="entry name" value="Methionyl-tRNA synthetase, Zn-domain"/>
    <property type="match status" value="1"/>
</dbReference>
<dbReference type="Proteomes" id="UP000295818">
    <property type="component" value="Unassembled WGS sequence"/>
</dbReference>
<evidence type="ECO:0000259" key="8">
    <source>
        <dbReference type="Pfam" id="PF09334"/>
    </source>
</evidence>
<evidence type="ECO:0000256" key="4">
    <source>
        <dbReference type="ARBA" id="ARBA00022917"/>
    </source>
</evidence>
<evidence type="ECO:0000313" key="9">
    <source>
        <dbReference type="EMBL" id="TCO16727.1"/>
    </source>
</evidence>
<keyword evidence="5 7" id="KW-0030">Aminoacyl-tRNA synthetase</keyword>
<evidence type="ECO:0000256" key="5">
    <source>
        <dbReference type="ARBA" id="ARBA00023146"/>
    </source>
</evidence>
<comment type="caution">
    <text evidence="9">The sequence shown here is derived from an EMBL/GenBank/DDBJ whole genome shotgun (WGS) entry which is preliminary data.</text>
</comment>
<gene>
    <name evidence="9" type="ORF">EV644_11698</name>
</gene>
<name>A0ABY2BFD4_9ACTN</name>
<evidence type="ECO:0000256" key="1">
    <source>
        <dbReference type="ARBA" id="ARBA00022598"/>
    </source>
</evidence>
<dbReference type="PANTHER" id="PTHR45765">
    <property type="entry name" value="METHIONINE--TRNA LIGASE"/>
    <property type="match status" value="1"/>
</dbReference>
<keyword evidence="4 7" id="KW-0648">Protein biosynthesis</keyword>
<keyword evidence="3 7" id="KW-0067">ATP-binding</keyword>
<dbReference type="PANTHER" id="PTHR45765:SF1">
    <property type="entry name" value="METHIONINE--TRNA LIGASE, CYTOPLASMIC"/>
    <property type="match status" value="1"/>
</dbReference>
<dbReference type="Gene3D" id="3.40.50.620">
    <property type="entry name" value="HUPs"/>
    <property type="match status" value="1"/>
</dbReference>
<dbReference type="InterPro" id="IPR023458">
    <property type="entry name" value="Met-tRNA_ligase_1"/>
</dbReference>
<dbReference type="Pfam" id="PF09334">
    <property type="entry name" value="tRNA-synt_1g"/>
    <property type="match status" value="1"/>
</dbReference>
<dbReference type="InterPro" id="IPR015413">
    <property type="entry name" value="Methionyl/Leucyl_tRNA_Synth"/>
</dbReference>
<dbReference type="InterPro" id="IPR029038">
    <property type="entry name" value="MetRS_Zn"/>
</dbReference>
<dbReference type="EMBL" id="SLWM01000016">
    <property type="protein sequence ID" value="TCO16727.1"/>
    <property type="molecule type" value="Genomic_DNA"/>
</dbReference>
<feature type="domain" description="Methionyl/Leucyl tRNA synthetase" evidence="8">
    <location>
        <begin position="18"/>
        <end position="379"/>
    </location>
</feature>
<evidence type="ECO:0000256" key="7">
    <source>
        <dbReference type="RuleBase" id="RU363039"/>
    </source>
</evidence>
<comment type="catalytic activity">
    <reaction evidence="6">
        <text>tRNA(Met) + L-methionine + ATP = L-methionyl-tRNA(Met) + AMP + diphosphate</text>
        <dbReference type="Rhea" id="RHEA:13481"/>
        <dbReference type="Rhea" id="RHEA-COMP:9667"/>
        <dbReference type="Rhea" id="RHEA-COMP:9698"/>
        <dbReference type="ChEBI" id="CHEBI:30616"/>
        <dbReference type="ChEBI" id="CHEBI:33019"/>
        <dbReference type="ChEBI" id="CHEBI:57844"/>
        <dbReference type="ChEBI" id="CHEBI:78442"/>
        <dbReference type="ChEBI" id="CHEBI:78530"/>
        <dbReference type="ChEBI" id="CHEBI:456215"/>
        <dbReference type="EC" id="6.1.1.10"/>
    </reaction>
</comment>
<evidence type="ECO:0000256" key="3">
    <source>
        <dbReference type="ARBA" id="ARBA00022840"/>
    </source>
</evidence>
<keyword evidence="10" id="KW-1185">Reference proteome</keyword>